<dbReference type="Proteomes" id="UP000034723">
    <property type="component" value="Chromosome"/>
</dbReference>
<reference evidence="1 2" key="1">
    <citation type="submission" date="2015-04" db="EMBL/GenBank/DDBJ databases">
        <title>The complete genome sequence of the hyperthermophilic, obligate iron-reducing archaeon Geoglobus ahangari strain 234T.</title>
        <authorList>
            <person name="Manzella M.P."/>
            <person name="Holmes D.E."/>
            <person name="Rocheleau J.M."/>
            <person name="Chung A."/>
            <person name="Reguera G."/>
            <person name="Kashefi K."/>
        </authorList>
    </citation>
    <scope>NUCLEOTIDE SEQUENCE [LARGE SCALE GENOMIC DNA]</scope>
    <source>
        <strain evidence="1 2">234</strain>
    </source>
</reference>
<dbReference type="STRING" id="113653.GAH_01649"/>
<dbReference type="AlphaFoldDB" id="A0A0F7ICQ0"/>
<dbReference type="KEGG" id="gah:GAH_01649"/>
<dbReference type="OrthoDB" id="385839at2157"/>
<dbReference type="Gene3D" id="2.160.20.10">
    <property type="entry name" value="Single-stranded right-handed beta-helix, Pectin lyase-like"/>
    <property type="match status" value="1"/>
</dbReference>
<dbReference type="InterPro" id="IPR012334">
    <property type="entry name" value="Pectin_lyas_fold"/>
</dbReference>
<name>A0A0F7ICQ0_9EURY</name>
<organism evidence="1 2">
    <name type="scientific">Geoglobus ahangari</name>
    <dbReference type="NCBI Taxonomy" id="113653"/>
    <lineage>
        <taxon>Archaea</taxon>
        <taxon>Methanobacteriati</taxon>
        <taxon>Methanobacteriota</taxon>
        <taxon>Archaeoglobi</taxon>
        <taxon>Archaeoglobales</taxon>
        <taxon>Archaeoglobaceae</taxon>
        <taxon>Geoglobus</taxon>
    </lineage>
</organism>
<dbReference type="RefSeq" id="WP_048096024.1">
    <property type="nucleotide sequence ID" value="NZ_CP011267.1"/>
</dbReference>
<dbReference type="GeneID" id="24804217"/>
<dbReference type="EMBL" id="CP011267">
    <property type="protein sequence ID" value="AKG91064.1"/>
    <property type="molecule type" value="Genomic_DNA"/>
</dbReference>
<keyword evidence="2" id="KW-1185">Reference proteome</keyword>
<accession>A0A0F7ICQ0</accession>
<dbReference type="SUPFAM" id="SSF51126">
    <property type="entry name" value="Pectin lyase-like"/>
    <property type="match status" value="1"/>
</dbReference>
<dbReference type="HOGENOM" id="CLU_1754616_0_0_2"/>
<protein>
    <submittedName>
        <fullName evidence="1">Uncharacterized protein</fullName>
    </submittedName>
</protein>
<gene>
    <name evidence="1" type="ORF">GAH_01649</name>
</gene>
<dbReference type="InterPro" id="IPR011050">
    <property type="entry name" value="Pectin_lyase_fold/virulence"/>
</dbReference>
<sequence>MTTAICLERSRGVVLDNVSIVGFEKGIYAKDSEFLVRNCYISENKIGIESVNSFGSIHNSEFRKNDIDLIVNRSSIHVVDTIAEKVMEITRNGSRIEDIEAHWIAFRIINATDPQEKRRLFRKLIEYSQYIGLIWTIYQILKESGILN</sequence>
<dbReference type="InParanoid" id="A0A0F7ICQ0"/>
<evidence type="ECO:0000313" key="1">
    <source>
        <dbReference type="EMBL" id="AKG91064.1"/>
    </source>
</evidence>
<evidence type="ECO:0000313" key="2">
    <source>
        <dbReference type="Proteomes" id="UP000034723"/>
    </source>
</evidence>
<proteinExistence type="predicted"/>